<dbReference type="EMBL" id="CADCUM010000078">
    <property type="protein sequence ID" value="CAA9384195.1"/>
    <property type="molecule type" value="Genomic_DNA"/>
</dbReference>
<evidence type="ECO:0000313" key="1">
    <source>
        <dbReference type="EMBL" id="CAA9384195.1"/>
    </source>
</evidence>
<organism evidence="1">
    <name type="scientific">uncultured Nocardioides sp</name>
    <dbReference type="NCBI Taxonomy" id="198441"/>
    <lineage>
        <taxon>Bacteria</taxon>
        <taxon>Bacillati</taxon>
        <taxon>Actinomycetota</taxon>
        <taxon>Actinomycetes</taxon>
        <taxon>Propionibacteriales</taxon>
        <taxon>Nocardioidaceae</taxon>
        <taxon>Nocardioides</taxon>
        <taxon>environmental samples</taxon>
    </lineage>
</organism>
<accession>A0A6J4NGZ2</accession>
<protein>
    <submittedName>
        <fullName evidence="1">Uncharacterized protein</fullName>
    </submittedName>
</protein>
<reference evidence="1" key="1">
    <citation type="submission" date="2020-02" db="EMBL/GenBank/DDBJ databases">
        <authorList>
            <person name="Meier V. D."/>
        </authorList>
    </citation>
    <scope>NUCLEOTIDE SEQUENCE</scope>
    <source>
        <strain evidence="1">AVDCRST_MAG32</strain>
    </source>
</reference>
<proteinExistence type="predicted"/>
<name>A0A6J4NGZ2_9ACTN</name>
<sequence>MAPPSGHPPPTTGLLGEGVEVPLVPLAQETCRRYQAEFPDERERYGDAGTAWCVHDNQHLLFWGAGAVDGWVDMDREVSWLADVLAARGFPLDRLARNLDLAAEVVLEEVSTELGRLWAGVLAAAATSVRLRLRAGHKPG</sequence>
<gene>
    <name evidence="1" type="ORF">AVDCRST_MAG32-1864</name>
</gene>
<dbReference type="AlphaFoldDB" id="A0A6J4NGZ2"/>